<evidence type="ECO:0000313" key="2">
    <source>
        <dbReference type="EMBL" id="UOX34594.1"/>
    </source>
</evidence>
<accession>A0ABY4HS38</accession>
<organism evidence="2 3">
    <name type="scientific">Flavobacterium sediminilitoris</name>
    <dbReference type="NCBI Taxonomy" id="2024526"/>
    <lineage>
        <taxon>Bacteria</taxon>
        <taxon>Pseudomonadati</taxon>
        <taxon>Bacteroidota</taxon>
        <taxon>Flavobacteriia</taxon>
        <taxon>Flavobacteriales</taxon>
        <taxon>Flavobacteriaceae</taxon>
        <taxon>Flavobacterium</taxon>
    </lineage>
</organism>
<protein>
    <recommendedName>
        <fullName evidence="4">Tetratricopeptide repeat protein</fullName>
    </recommendedName>
</protein>
<gene>
    <name evidence="2" type="ORF">LXD69_03575</name>
</gene>
<dbReference type="RefSeq" id="WP_045971016.1">
    <property type="nucleotide sequence ID" value="NZ_CP090145.1"/>
</dbReference>
<feature type="chain" id="PRO_5047311811" description="Tetratricopeptide repeat protein" evidence="1">
    <location>
        <begin position="20"/>
        <end position="129"/>
    </location>
</feature>
<proteinExistence type="predicted"/>
<name>A0ABY4HS38_9FLAO</name>
<sequence length="129" mass="15242">MKKIMLILVFLFVFQVDYANTSDPLLSQAKEYSLNENYSDAIKMYKEYLNNTDDLELKNVYIEMANCFFKIDDKDSAIKYIKKAITKYGFNEEDFIYNNVLDSKLSKYALSVFYDDLDSLYQKYNATLN</sequence>
<evidence type="ECO:0000256" key="1">
    <source>
        <dbReference type="SAM" id="SignalP"/>
    </source>
</evidence>
<reference evidence="2" key="1">
    <citation type="submission" date="2021-12" db="EMBL/GenBank/DDBJ databases">
        <authorList>
            <person name="Cha I.-T."/>
            <person name="Lee K.-E."/>
            <person name="Park S.-J."/>
        </authorList>
    </citation>
    <scope>NUCLEOTIDE SEQUENCE</scope>
    <source>
        <strain evidence="2">YSM-43</strain>
    </source>
</reference>
<evidence type="ECO:0000313" key="3">
    <source>
        <dbReference type="Proteomes" id="UP000830454"/>
    </source>
</evidence>
<reference evidence="2" key="2">
    <citation type="submission" date="2022-04" db="EMBL/GenBank/DDBJ databases">
        <title>Complete Genome Sequence of Flavobacterium sediminilitoris YSM-43, Isolated from a Tidal Sediment.</title>
        <authorList>
            <person name="Lee P.A."/>
        </authorList>
    </citation>
    <scope>NUCLEOTIDE SEQUENCE</scope>
    <source>
        <strain evidence="2">YSM-43</strain>
    </source>
</reference>
<feature type="signal peptide" evidence="1">
    <location>
        <begin position="1"/>
        <end position="19"/>
    </location>
</feature>
<dbReference type="Gene3D" id="1.25.40.10">
    <property type="entry name" value="Tetratricopeptide repeat domain"/>
    <property type="match status" value="1"/>
</dbReference>
<dbReference type="InterPro" id="IPR011990">
    <property type="entry name" value="TPR-like_helical_dom_sf"/>
</dbReference>
<keyword evidence="1" id="KW-0732">Signal</keyword>
<evidence type="ECO:0008006" key="4">
    <source>
        <dbReference type="Google" id="ProtNLM"/>
    </source>
</evidence>
<dbReference type="SUPFAM" id="SSF48452">
    <property type="entry name" value="TPR-like"/>
    <property type="match status" value="1"/>
</dbReference>
<dbReference type="Proteomes" id="UP000830454">
    <property type="component" value="Chromosome"/>
</dbReference>
<dbReference type="EMBL" id="CP090145">
    <property type="protein sequence ID" value="UOX34594.1"/>
    <property type="molecule type" value="Genomic_DNA"/>
</dbReference>
<keyword evidence="3" id="KW-1185">Reference proteome</keyword>